<evidence type="ECO:0000256" key="1">
    <source>
        <dbReference type="SAM" id="MobiDB-lite"/>
    </source>
</evidence>
<reference evidence="2" key="1">
    <citation type="journal article" date="2019" name="bioRxiv">
        <title>The Genome of the Zebra Mussel, Dreissena polymorpha: A Resource for Invasive Species Research.</title>
        <authorList>
            <person name="McCartney M.A."/>
            <person name="Auch B."/>
            <person name="Kono T."/>
            <person name="Mallez S."/>
            <person name="Zhang Y."/>
            <person name="Obille A."/>
            <person name="Becker A."/>
            <person name="Abrahante J.E."/>
            <person name="Garbe J."/>
            <person name="Badalamenti J.P."/>
            <person name="Herman A."/>
            <person name="Mangelson H."/>
            <person name="Liachko I."/>
            <person name="Sullivan S."/>
            <person name="Sone E.D."/>
            <person name="Koren S."/>
            <person name="Silverstein K.A.T."/>
            <person name="Beckman K.B."/>
            <person name="Gohl D.M."/>
        </authorList>
    </citation>
    <scope>NUCLEOTIDE SEQUENCE</scope>
    <source>
        <strain evidence="2">Duluth1</strain>
        <tissue evidence="2">Whole animal</tissue>
    </source>
</reference>
<feature type="region of interest" description="Disordered" evidence="1">
    <location>
        <begin position="72"/>
        <end position="92"/>
    </location>
</feature>
<evidence type="ECO:0000313" key="3">
    <source>
        <dbReference type="Proteomes" id="UP000828390"/>
    </source>
</evidence>
<sequence>MDGNSTDDEVTFREVDGTRTRIDVAEVEATDPDERRKLRQGNTTDGADLTALAGALREVVAKLDSVQRTIGTIGRPRSHSPGHVKAQPQPRWSPEVPVRALMTSGFRRDVNNSHFADKRNNDRCSDPYYERRQCERGYDRRSSERPMRAEPKFPPFSGTENCAVWIAKFEAIADRYHWGPDEKLDNILPKLESLAGEFAFTQLPPHVINNYDILVAEMTNRFRMIETAQSYAARLNRRVQRQGETTEEFAADLKCLYDKTHRNRDRQTRDEDLVRRFFDGLLDQDARFAVEFNKAPSNIDEAVFYVVNWKQMRNCASVDRNRYTVRRTADEAAEVQVIDELRGTGSYRRQERAPSHTTVNAHQTSDVDAQIQRLQRRIK</sequence>
<keyword evidence="3" id="KW-1185">Reference proteome</keyword>
<gene>
    <name evidence="2" type="ORF">DPMN_092682</name>
</gene>
<organism evidence="2 3">
    <name type="scientific">Dreissena polymorpha</name>
    <name type="common">Zebra mussel</name>
    <name type="synonym">Mytilus polymorpha</name>
    <dbReference type="NCBI Taxonomy" id="45954"/>
    <lineage>
        <taxon>Eukaryota</taxon>
        <taxon>Metazoa</taxon>
        <taxon>Spiralia</taxon>
        <taxon>Lophotrochozoa</taxon>
        <taxon>Mollusca</taxon>
        <taxon>Bivalvia</taxon>
        <taxon>Autobranchia</taxon>
        <taxon>Heteroconchia</taxon>
        <taxon>Euheterodonta</taxon>
        <taxon>Imparidentia</taxon>
        <taxon>Neoheterodontei</taxon>
        <taxon>Myida</taxon>
        <taxon>Dreissenoidea</taxon>
        <taxon>Dreissenidae</taxon>
        <taxon>Dreissena</taxon>
    </lineage>
</organism>
<accession>A0A9D4R0E6</accession>
<dbReference type="PANTHER" id="PTHR33223">
    <property type="entry name" value="CCHC-TYPE DOMAIN-CONTAINING PROTEIN"/>
    <property type="match status" value="1"/>
</dbReference>
<comment type="caution">
    <text evidence="2">The sequence shown here is derived from an EMBL/GenBank/DDBJ whole genome shotgun (WGS) entry which is preliminary data.</text>
</comment>
<feature type="region of interest" description="Disordered" evidence="1">
    <location>
        <begin position="1"/>
        <end position="43"/>
    </location>
</feature>
<evidence type="ECO:0008006" key="4">
    <source>
        <dbReference type="Google" id="ProtNLM"/>
    </source>
</evidence>
<dbReference type="PANTHER" id="PTHR33223:SF6">
    <property type="entry name" value="CCHC-TYPE DOMAIN-CONTAINING PROTEIN"/>
    <property type="match status" value="1"/>
</dbReference>
<dbReference type="AlphaFoldDB" id="A0A9D4R0E6"/>
<name>A0A9D4R0E6_DREPO</name>
<evidence type="ECO:0000313" key="2">
    <source>
        <dbReference type="EMBL" id="KAH3850274.1"/>
    </source>
</evidence>
<dbReference type="Proteomes" id="UP000828390">
    <property type="component" value="Unassembled WGS sequence"/>
</dbReference>
<proteinExistence type="predicted"/>
<reference evidence="2" key="2">
    <citation type="submission" date="2020-11" db="EMBL/GenBank/DDBJ databases">
        <authorList>
            <person name="McCartney M.A."/>
            <person name="Auch B."/>
            <person name="Kono T."/>
            <person name="Mallez S."/>
            <person name="Becker A."/>
            <person name="Gohl D.M."/>
            <person name="Silverstein K.A.T."/>
            <person name="Koren S."/>
            <person name="Bechman K.B."/>
            <person name="Herman A."/>
            <person name="Abrahante J.E."/>
            <person name="Garbe J."/>
        </authorList>
    </citation>
    <scope>NUCLEOTIDE SEQUENCE</scope>
    <source>
        <strain evidence="2">Duluth1</strain>
        <tissue evidence="2">Whole animal</tissue>
    </source>
</reference>
<dbReference type="EMBL" id="JAIWYP010000003">
    <property type="protein sequence ID" value="KAH3850274.1"/>
    <property type="molecule type" value="Genomic_DNA"/>
</dbReference>
<protein>
    <recommendedName>
        <fullName evidence="4">Gag protein</fullName>
    </recommendedName>
</protein>
<feature type="compositionally biased region" description="Basic and acidic residues" evidence="1">
    <location>
        <begin position="10"/>
        <end position="24"/>
    </location>
</feature>